<sequence length="417" mass="47512">METPAESHPEEPTSKKLKTSPSYKTPKYKRRKIALFFGYCGAGYQGMQKNIGAKTIEADLEEALYLSAAIPEQDRGHPKRLDWSRSARTDKGVSAVCQVVSGSFYIDPPGLIERLHRHLSSQFRVFGYKRVAPSFSAQRFCDRRRYVYLLPVFVFDLRRVLSNCESGNVVEGECDVDRFCYGEEEKERFNRILKCYEGTHNFHNFTTRIKAEDPSSQRFIVSFSASDTVVVDGIEFVKCQVVGQSFMLHQIRKLIGFAVLVMRNIVPESLIKIALQKDVNITVPTAPEVGLFLDECFFTSYNKKWKEVHGELSMKDYEKEAEEFKMKHIYSHIALTERKDRVVGLWLQSLNHENYSELSVASSSKIANLKDSEVRRTTNDKSSELEIAADLKSPEAKVTTDALALKLKTAEVEVVVD</sequence>
<feature type="binding site" evidence="10">
    <location>
        <position position="146"/>
    </location>
    <ligand>
        <name>substrate</name>
    </ligand>
</feature>
<evidence type="ECO:0000313" key="14">
    <source>
        <dbReference type="Proteomes" id="UP000077755"/>
    </source>
</evidence>
<evidence type="ECO:0000259" key="12">
    <source>
        <dbReference type="Pfam" id="PF01416"/>
    </source>
</evidence>
<dbReference type="GO" id="GO:0031119">
    <property type="term" value="P:tRNA pseudouridine synthesis"/>
    <property type="evidence" value="ECO:0007669"/>
    <property type="project" value="InterPro"/>
</dbReference>
<organism evidence="13 14">
    <name type="scientific">Daucus carota subsp. sativus</name>
    <name type="common">Carrot</name>
    <dbReference type="NCBI Taxonomy" id="79200"/>
    <lineage>
        <taxon>Eukaryota</taxon>
        <taxon>Viridiplantae</taxon>
        <taxon>Streptophyta</taxon>
        <taxon>Embryophyta</taxon>
        <taxon>Tracheophyta</taxon>
        <taxon>Spermatophyta</taxon>
        <taxon>Magnoliopsida</taxon>
        <taxon>eudicotyledons</taxon>
        <taxon>Gunneridae</taxon>
        <taxon>Pentapetalae</taxon>
        <taxon>asterids</taxon>
        <taxon>campanulids</taxon>
        <taxon>Apiales</taxon>
        <taxon>Apiaceae</taxon>
        <taxon>Apioideae</taxon>
        <taxon>Scandiceae</taxon>
        <taxon>Daucinae</taxon>
        <taxon>Daucus</taxon>
        <taxon>Daucus sect. Daucus</taxon>
    </lineage>
</organism>
<keyword evidence="7" id="KW-0539">Nucleus</keyword>
<dbReference type="InterPro" id="IPR001406">
    <property type="entry name" value="PsdUridine_synth_TruA"/>
</dbReference>
<name>A0AAF0X3I6_DAUCS</name>
<keyword evidence="5" id="KW-0819">tRNA processing</keyword>
<dbReference type="InterPro" id="IPR020094">
    <property type="entry name" value="TruA/RsuA/RluB/E/F_N"/>
</dbReference>
<dbReference type="AlphaFoldDB" id="A0AAF0X3I6"/>
<evidence type="ECO:0000256" key="7">
    <source>
        <dbReference type="ARBA" id="ARBA00023242"/>
    </source>
</evidence>
<dbReference type="GO" id="GO:0003723">
    <property type="term" value="F:RNA binding"/>
    <property type="evidence" value="ECO:0007669"/>
    <property type="project" value="InterPro"/>
</dbReference>
<dbReference type="InterPro" id="IPR020097">
    <property type="entry name" value="PsdUridine_synth_TruA_a/b_dom"/>
</dbReference>
<comment type="catalytic activity">
    <reaction evidence="8">
        <text>a uridine in tRNA = a pseudouridine in tRNA</text>
        <dbReference type="Rhea" id="RHEA:54572"/>
        <dbReference type="Rhea" id="RHEA-COMP:13339"/>
        <dbReference type="Rhea" id="RHEA-COMP:13934"/>
        <dbReference type="ChEBI" id="CHEBI:65314"/>
        <dbReference type="ChEBI" id="CHEBI:65315"/>
    </reaction>
</comment>
<evidence type="ECO:0000256" key="3">
    <source>
        <dbReference type="ARBA" id="ARBA00009375"/>
    </source>
</evidence>
<dbReference type="CDD" id="cd02568">
    <property type="entry name" value="PseudoU_synth_PUS1_PUS2"/>
    <property type="match status" value="1"/>
</dbReference>
<evidence type="ECO:0000256" key="1">
    <source>
        <dbReference type="ARBA" id="ARBA00001166"/>
    </source>
</evidence>
<dbReference type="PANTHER" id="PTHR11142">
    <property type="entry name" value="PSEUDOURIDYLATE SYNTHASE"/>
    <property type="match status" value="1"/>
</dbReference>
<dbReference type="EMBL" id="CP093347">
    <property type="protein sequence ID" value="WOG99791.1"/>
    <property type="molecule type" value="Genomic_DNA"/>
</dbReference>
<evidence type="ECO:0000256" key="4">
    <source>
        <dbReference type="ARBA" id="ARBA00022664"/>
    </source>
</evidence>
<dbReference type="GO" id="GO:0006397">
    <property type="term" value="P:mRNA processing"/>
    <property type="evidence" value="ECO:0007669"/>
    <property type="project" value="UniProtKB-KW"/>
</dbReference>
<dbReference type="InterPro" id="IPR041708">
    <property type="entry name" value="PUS1/PUS2-like"/>
</dbReference>
<comment type="subcellular location">
    <subcellularLocation>
        <location evidence="2">Nucleus</location>
    </subcellularLocation>
</comment>
<evidence type="ECO:0000313" key="13">
    <source>
        <dbReference type="EMBL" id="WOG99791.1"/>
    </source>
</evidence>
<dbReference type="FunFam" id="3.30.70.660:FF:000002">
    <property type="entry name" value="tRNA pseudouridine synthase"/>
    <property type="match status" value="1"/>
</dbReference>
<dbReference type="GO" id="GO:1990481">
    <property type="term" value="P:mRNA pseudouridine synthesis"/>
    <property type="evidence" value="ECO:0007669"/>
    <property type="project" value="TreeGrafter"/>
</dbReference>
<comment type="catalytic activity">
    <reaction evidence="1">
        <text>a uridine in mRNA = a pseudouridine in mRNA</text>
        <dbReference type="Rhea" id="RHEA:56644"/>
        <dbReference type="Rhea" id="RHEA-COMP:14658"/>
        <dbReference type="Rhea" id="RHEA-COMP:14659"/>
        <dbReference type="ChEBI" id="CHEBI:65314"/>
        <dbReference type="ChEBI" id="CHEBI:65315"/>
    </reaction>
</comment>
<reference evidence="13" key="2">
    <citation type="submission" date="2022-03" db="EMBL/GenBank/DDBJ databases">
        <title>Draft title - Genomic analysis of global carrot germplasm unveils the trajectory of domestication and the origin of high carotenoid orange carrot.</title>
        <authorList>
            <person name="Iorizzo M."/>
            <person name="Ellison S."/>
            <person name="Senalik D."/>
            <person name="Macko-Podgorni A."/>
            <person name="Grzebelus D."/>
            <person name="Bostan H."/>
            <person name="Rolling W."/>
            <person name="Curaba J."/>
            <person name="Simon P."/>
        </authorList>
    </citation>
    <scope>NUCLEOTIDE SEQUENCE</scope>
    <source>
        <tissue evidence="13">Leaf</tissue>
    </source>
</reference>
<protein>
    <recommendedName>
        <fullName evidence="12">Pseudouridine synthase I TruA alpha/beta domain-containing protein</fullName>
    </recommendedName>
</protein>
<accession>A0AAF0X3I6</accession>
<evidence type="ECO:0000256" key="2">
    <source>
        <dbReference type="ARBA" id="ARBA00004123"/>
    </source>
</evidence>
<keyword evidence="14" id="KW-1185">Reference proteome</keyword>
<comment type="similarity">
    <text evidence="3">Belongs to the tRNA pseudouridine synthase TruA family.</text>
</comment>
<feature type="region of interest" description="Disordered" evidence="11">
    <location>
        <begin position="1"/>
        <end position="23"/>
    </location>
</feature>
<evidence type="ECO:0000256" key="9">
    <source>
        <dbReference type="PIRSR" id="PIRSR641708-1"/>
    </source>
</evidence>
<dbReference type="Pfam" id="PF01416">
    <property type="entry name" value="PseudoU_synth_1"/>
    <property type="match status" value="1"/>
</dbReference>
<feature type="domain" description="Pseudouridine synthase I TruA alpha/beta" evidence="12">
    <location>
        <begin position="194"/>
        <end position="298"/>
    </location>
</feature>
<proteinExistence type="inferred from homology"/>
<dbReference type="Gene3D" id="3.30.70.660">
    <property type="entry name" value="Pseudouridine synthase I, catalytic domain, C-terminal subdomain"/>
    <property type="match status" value="1"/>
</dbReference>
<dbReference type="GO" id="GO:0005634">
    <property type="term" value="C:nucleus"/>
    <property type="evidence" value="ECO:0007669"/>
    <property type="project" value="UniProtKB-SubCell"/>
</dbReference>
<dbReference type="PANTHER" id="PTHR11142:SF4">
    <property type="entry name" value="PSEUDOURIDYLATE SYNTHASE 1 HOMOLOG"/>
    <property type="match status" value="1"/>
</dbReference>
<dbReference type="Gene3D" id="3.30.70.580">
    <property type="entry name" value="Pseudouridine synthase I, catalytic domain, N-terminal subdomain"/>
    <property type="match status" value="1"/>
</dbReference>
<evidence type="ECO:0000256" key="8">
    <source>
        <dbReference type="ARBA" id="ARBA00036943"/>
    </source>
</evidence>
<keyword evidence="4" id="KW-0507">mRNA processing</keyword>
<reference evidence="13" key="1">
    <citation type="journal article" date="2016" name="Nat. Genet.">
        <title>A high-quality carrot genome assembly provides new insights into carotenoid accumulation and asterid genome evolution.</title>
        <authorList>
            <person name="Iorizzo M."/>
            <person name="Ellison S."/>
            <person name="Senalik D."/>
            <person name="Zeng P."/>
            <person name="Satapoomin P."/>
            <person name="Huang J."/>
            <person name="Bowman M."/>
            <person name="Iovene M."/>
            <person name="Sanseverino W."/>
            <person name="Cavagnaro P."/>
            <person name="Yildiz M."/>
            <person name="Macko-Podgorni A."/>
            <person name="Moranska E."/>
            <person name="Grzebelus E."/>
            <person name="Grzebelus D."/>
            <person name="Ashrafi H."/>
            <person name="Zheng Z."/>
            <person name="Cheng S."/>
            <person name="Spooner D."/>
            <person name="Van Deynze A."/>
            <person name="Simon P."/>
        </authorList>
    </citation>
    <scope>NUCLEOTIDE SEQUENCE</scope>
    <source>
        <tissue evidence="13">Leaf</tissue>
    </source>
</reference>
<gene>
    <name evidence="13" type="ORF">DCAR_0519147</name>
</gene>
<dbReference type="InterPro" id="IPR020095">
    <property type="entry name" value="PsdUridine_synth_TruA_C"/>
</dbReference>
<evidence type="ECO:0000256" key="10">
    <source>
        <dbReference type="PIRSR" id="PIRSR641708-2"/>
    </source>
</evidence>
<keyword evidence="6" id="KW-0413">Isomerase</keyword>
<dbReference type="Proteomes" id="UP000077755">
    <property type="component" value="Chromosome 5"/>
</dbReference>
<dbReference type="FunFam" id="3.30.70.580:FF:000002">
    <property type="entry name" value="tRNA pseudouridine synthase"/>
    <property type="match status" value="1"/>
</dbReference>
<dbReference type="GO" id="GO:0009982">
    <property type="term" value="F:pseudouridine synthase activity"/>
    <property type="evidence" value="ECO:0007669"/>
    <property type="project" value="InterPro"/>
</dbReference>
<evidence type="ECO:0000256" key="5">
    <source>
        <dbReference type="ARBA" id="ARBA00022694"/>
    </source>
</evidence>
<evidence type="ECO:0000256" key="11">
    <source>
        <dbReference type="SAM" id="MobiDB-lite"/>
    </source>
</evidence>
<dbReference type="InterPro" id="IPR020103">
    <property type="entry name" value="PsdUridine_synth_cat_dom_sf"/>
</dbReference>
<evidence type="ECO:0000256" key="6">
    <source>
        <dbReference type="ARBA" id="ARBA00023235"/>
    </source>
</evidence>
<dbReference type="SUPFAM" id="SSF55120">
    <property type="entry name" value="Pseudouridine synthase"/>
    <property type="match status" value="1"/>
</dbReference>
<feature type="active site" description="Nucleophile" evidence="9">
    <location>
        <position position="90"/>
    </location>
</feature>
<feature type="compositionally biased region" description="Basic and acidic residues" evidence="11">
    <location>
        <begin position="1"/>
        <end position="14"/>
    </location>
</feature>